<organism evidence="1 2">
    <name type="scientific">Macrophomina phaseolina</name>
    <dbReference type="NCBI Taxonomy" id="35725"/>
    <lineage>
        <taxon>Eukaryota</taxon>
        <taxon>Fungi</taxon>
        <taxon>Dikarya</taxon>
        <taxon>Ascomycota</taxon>
        <taxon>Pezizomycotina</taxon>
        <taxon>Dothideomycetes</taxon>
        <taxon>Dothideomycetes incertae sedis</taxon>
        <taxon>Botryosphaeriales</taxon>
        <taxon>Botryosphaeriaceae</taxon>
        <taxon>Macrophomina</taxon>
    </lineage>
</organism>
<keyword evidence="2" id="KW-1185">Reference proteome</keyword>
<evidence type="ECO:0000313" key="1">
    <source>
        <dbReference type="EMBL" id="KAH7062160.1"/>
    </source>
</evidence>
<sequence length="357" mass="38741">MAPAPYGKLRRICDSVTPARVREVWTGYANAASRRSTAEFERTSQAWIARGFGRPSFLAARSAAPLLIMGAVNDALAGSRQYKSIGTTDAADSTMHTTSTKPIHCICASSGFVSTESKPGRKPWPKFRRRGPPSAVLQKLTAADDAAHWYRAPYSPDPLILDSHDYTSGQAPLTFDIIDASNLADPVGSINLLIAAAPLLHNDLASSLTTEFLRRHHGPKQPPIYGLLCDNFLAISLPLSLFPVEYWTNASFKLSVSDSMLIALQRDVGKDPSFFQSSDLAESQPAADGWWSGLALPRDRVSSTSTSDESGDANGEDPGVLLAKRKAGSEALLSMYYHARASYVTFLRYIKSKVNSD</sequence>
<comment type="caution">
    <text evidence="1">The sequence shown here is derived from an EMBL/GenBank/DDBJ whole genome shotgun (WGS) entry which is preliminary data.</text>
</comment>
<reference evidence="1 2" key="1">
    <citation type="journal article" date="2021" name="Nat. Commun.">
        <title>Genetic determinants of endophytism in the Arabidopsis root mycobiome.</title>
        <authorList>
            <person name="Mesny F."/>
            <person name="Miyauchi S."/>
            <person name="Thiergart T."/>
            <person name="Pickel B."/>
            <person name="Atanasova L."/>
            <person name="Karlsson M."/>
            <person name="Huettel B."/>
            <person name="Barry K.W."/>
            <person name="Haridas S."/>
            <person name="Chen C."/>
            <person name="Bauer D."/>
            <person name="Andreopoulos W."/>
            <person name="Pangilinan J."/>
            <person name="LaButti K."/>
            <person name="Riley R."/>
            <person name="Lipzen A."/>
            <person name="Clum A."/>
            <person name="Drula E."/>
            <person name="Henrissat B."/>
            <person name="Kohler A."/>
            <person name="Grigoriev I.V."/>
            <person name="Martin F.M."/>
            <person name="Hacquard S."/>
        </authorList>
    </citation>
    <scope>NUCLEOTIDE SEQUENCE [LARGE SCALE GENOMIC DNA]</scope>
    <source>
        <strain evidence="1 2">MPI-SDFR-AT-0080</strain>
    </source>
</reference>
<dbReference type="Proteomes" id="UP000774617">
    <property type="component" value="Unassembled WGS sequence"/>
</dbReference>
<proteinExistence type="predicted"/>
<name>A0ABQ8GPN7_9PEZI</name>
<dbReference type="EMBL" id="JAGTJR010000003">
    <property type="protein sequence ID" value="KAH7062160.1"/>
    <property type="molecule type" value="Genomic_DNA"/>
</dbReference>
<protein>
    <submittedName>
        <fullName evidence="1">Uncharacterized protein</fullName>
    </submittedName>
</protein>
<evidence type="ECO:0000313" key="2">
    <source>
        <dbReference type="Proteomes" id="UP000774617"/>
    </source>
</evidence>
<accession>A0ABQ8GPN7</accession>
<gene>
    <name evidence="1" type="ORF">B0J12DRAFT_724266</name>
</gene>